<keyword evidence="3" id="KW-1185">Reference proteome</keyword>
<comment type="caution">
    <text evidence="2">The sequence shown here is derived from an EMBL/GenBank/DDBJ whole genome shotgun (WGS) entry which is preliminary data.</text>
</comment>
<dbReference type="Proteomes" id="UP000265703">
    <property type="component" value="Unassembled WGS sequence"/>
</dbReference>
<dbReference type="PANTHER" id="PTHR46579">
    <property type="entry name" value="F5/8 TYPE C DOMAIN-CONTAINING PROTEIN-RELATED"/>
    <property type="match status" value="1"/>
</dbReference>
<evidence type="ECO:0000313" key="2">
    <source>
        <dbReference type="EMBL" id="RIA97032.1"/>
    </source>
</evidence>
<dbReference type="STRING" id="658196.A0A397TGJ1"/>
<dbReference type="OrthoDB" id="2431110at2759"/>
<dbReference type="Pfam" id="PF13960">
    <property type="entry name" value="DUF4218"/>
    <property type="match status" value="1"/>
</dbReference>
<dbReference type="EMBL" id="QKYT01000035">
    <property type="protein sequence ID" value="RIA97032.1"/>
    <property type="molecule type" value="Genomic_DNA"/>
</dbReference>
<protein>
    <recommendedName>
        <fullName evidence="1">DUF4218 domain-containing protein</fullName>
    </recommendedName>
</protein>
<accession>A0A397TGJ1</accession>
<feature type="domain" description="DUF4218" evidence="1">
    <location>
        <begin position="76"/>
        <end position="161"/>
    </location>
</feature>
<name>A0A397TGJ1_9GLOM</name>
<organism evidence="2 3">
    <name type="scientific">Glomus cerebriforme</name>
    <dbReference type="NCBI Taxonomy" id="658196"/>
    <lineage>
        <taxon>Eukaryota</taxon>
        <taxon>Fungi</taxon>
        <taxon>Fungi incertae sedis</taxon>
        <taxon>Mucoromycota</taxon>
        <taxon>Glomeromycotina</taxon>
        <taxon>Glomeromycetes</taxon>
        <taxon>Glomerales</taxon>
        <taxon>Glomeraceae</taxon>
        <taxon>Glomus</taxon>
    </lineage>
</organism>
<evidence type="ECO:0000313" key="3">
    <source>
        <dbReference type="Proteomes" id="UP000265703"/>
    </source>
</evidence>
<sequence length="238" mass="27900">MEQFRVAQCRMDHVDLPSDIGHISPKIAIGNDGFSKLTANQWKTFIMIFSTTVLWNMLDDNDRKILGYFVQVCNLLVSRLITEDDLKEVQERLKNMSYLIERTYGPEFITSNIHLAFHLPDCCHDYGPIYSFWLFPFERLNGYIGSYPNSNQQIEPELMKIVLKNSLVDHYLTCSLALTTEREELQHFLSMRHNTSTRSKIYGTEAIPGQFLKPSYLRVVMPSELRKFLCEWQRYLDP</sequence>
<dbReference type="PANTHER" id="PTHR46579:SF2">
    <property type="entry name" value="C2H2-TYPE DOMAIN-CONTAINING PROTEIN"/>
    <property type="match status" value="1"/>
</dbReference>
<reference evidence="2 3" key="1">
    <citation type="submission" date="2018-06" db="EMBL/GenBank/DDBJ databases">
        <title>Comparative genomics reveals the genomic features of Rhizophagus irregularis, R. cerebriforme, R. diaphanum and Gigaspora rosea, and their symbiotic lifestyle signature.</title>
        <authorList>
            <person name="Morin E."/>
            <person name="San Clemente H."/>
            <person name="Chen E.C.H."/>
            <person name="De La Providencia I."/>
            <person name="Hainaut M."/>
            <person name="Kuo A."/>
            <person name="Kohler A."/>
            <person name="Murat C."/>
            <person name="Tang N."/>
            <person name="Roy S."/>
            <person name="Loubradou J."/>
            <person name="Henrissat B."/>
            <person name="Grigoriev I.V."/>
            <person name="Corradi N."/>
            <person name="Roux C."/>
            <person name="Martin F.M."/>
        </authorList>
    </citation>
    <scope>NUCLEOTIDE SEQUENCE [LARGE SCALE GENOMIC DNA]</scope>
    <source>
        <strain evidence="2 3">DAOM 227022</strain>
    </source>
</reference>
<gene>
    <name evidence="2" type="ORF">C1645_814534</name>
</gene>
<evidence type="ECO:0000259" key="1">
    <source>
        <dbReference type="Pfam" id="PF13960"/>
    </source>
</evidence>
<dbReference type="AlphaFoldDB" id="A0A397TGJ1"/>
<dbReference type="InterPro" id="IPR025452">
    <property type="entry name" value="DUF4218"/>
</dbReference>
<proteinExistence type="predicted"/>